<dbReference type="EMBL" id="JAGGLT010000017">
    <property type="protein sequence ID" value="MBP2072190.1"/>
    <property type="molecule type" value="Genomic_DNA"/>
</dbReference>
<feature type="domain" description="4Fe-4S ferredoxin-type" evidence="12">
    <location>
        <begin position="54"/>
        <end position="83"/>
    </location>
</feature>
<keyword evidence="5" id="KW-0677">Repeat</keyword>
<reference evidence="13" key="1">
    <citation type="submission" date="2021-03" db="EMBL/GenBank/DDBJ databases">
        <title>Genomic Encyclopedia of Type Strains, Phase IV (KMG-IV): sequencing the most valuable type-strain genomes for metagenomic binning, comparative biology and taxonomic classification.</title>
        <authorList>
            <person name="Goeker M."/>
        </authorList>
    </citation>
    <scope>NUCLEOTIDE SEQUENCE</scope>
    <source>
        <strain evidence="13">DSM 101588</strain>
    </source>
</reference>
<dbReference type="PANTHER" id="PTHR10849:SF24">
    <property type="entry name" value="NADH-QUINONE OXIDOREDUCTASE SUBUNIT I 2"/>
    <property type="match status" value="1"/>
</dbReference>
<comment type="caution">
    <text evidence="13">The sequence shown here is derived from an EMBL/GenBank/DDBJ whole genome shotgun (WGS) entry which is preliminary data.</text>
</comment>
<dbReference type="InterPro" id="IPR017900">
    <property type="entry name" value="4Fe4S_Fe_S_CS"/>
</dbReference>
<evidence type="ECO:0000256" key="10">
    <source>
        <dbReference type="ARBA" id="ARBA00023075"/>
    </source>
</evidence>
<keyword evidence="3" id="KW-0874">Quinone</keyword>
<dbReference type="Gene3D" id="3.30.70.3270">
    <property type="match status" value="1"/>
</dbReference>
<accession>A0ABS4NGR8</accession>
<feature type="domain" description="4Fe-4S ferredoxin-type" evidence="12">
    <location>
        <begin position="85"/>
        <end position="114"/>
    </location>
</feature>
<evidence type="ECO:0000256" key="2">
    <source>
        <dbReference type="ARBA" id="ARBA00022485"/>
    </source>
</evidence>
<dbReference type="PROSITE" id="PS00198">
    <property type="entry name" value="4FE4S_FER_1"/>
    <property type="match status" value="2"/>
</dbReference>
<evidence type="ECO:0000256" key="6">
    <source>
        <dbReference type="ARBA" id="ARBA00022967"/>
    </source>
</evidence>
<evidence type="ECO:0000259" key="12">
    <source>
        <dbReference type="PROSITE" id="PS51379"/>
    </source>
</evidence>
<dbReference type="InterPro" id="IPR017896">
    <property type="entry name" value="4Fe4S_Fe-S-bd"/>
</dbReference>
<evidence type="ECO:0000256" key="4">
    <source>
        <dbReference type="ARBA" id="ARBA00022723"/>
    </source>
</evidence>
<evidence type="ECO:0000256" key="3">
    <source>
        <dbReference type="ARBA" id="ARBA00022719"/>
    </source>
</evidence>
<name>A0ABS4NGR8_9THEO</name>
<gene>
    <name evidence="13" type="ORF">J2Z80_001720</name>
</gene>
<protein>
    <submittedName>
        <fullName evidence="13">Formate hydrogenlyase subunit 6/NADH:ubiquinone oxidoreductase subunit I</fullName>
    </submittedName>
</protein>
<evidence type="ECO:0000256" key="7">
    <source>
        <dbReference type="ARBA" id="ARBA00023004"/>
    </source>
</evidence>
<keyword evidence="10" id="KW-0830">Ubiquinone</keyword>
<evidence type="ECO:0000256" key="11">
    <source>
        <dbReference type="ARBA" id="ARBA00023136"/>
    </source>
</evidence>
<keyword evidence="6" id="KW-1278">Translocase</keyword>
<keyword evidence="14" id="KW-1185">Reference proteome</keyword>
<dbReference type="Pfam" id="PF12838">
    <property type="entry name" value="Fer4_7"/>
    <property type="match status" value="1"/>
</dbReference>
<proteinExistence type="predicted"/>
<evidence type="ECO:0000256" key="9">
    <source>
        <dbReference type="ARBA" id="ARBA00023027"/>
    </source>
</evidence>
<dbReference type="SUPFAM" id="SSF46548">
    <property type="entry name" value="alpha-helical ferredoxin"/>
    <property type="match status" value="1"/>
</dbReference>
<keyword evidence="4" id="KW-0479">Metal-binding</keyword>
<dbReference type="PROSITE" id="PS51379">
    <property type="entry name" value="4FE4S_FER_2"/>
    <property type="match status" value="2"/>
</dbReference>
<keyword evidence="9" id="KW-0520">NAD</keyword>
<evidence type="ECO:0000313" key="13">
    <source>
        <dbReference type="EMBL" id="MBP2072190.1"/>
    </source>
</evidence>
<organism evidence="13 14">
    <name type="scientific">Thermoanaerobacterium butyriciformans</name>
    <dbReference type="NCBI Taxonomy" id="1702242"/>
    <lineage>
        <taxon>Bacteria</taxon>
        <taxon>Bacillati</taxon>
        <taxon>Bacillota</taxon>
        <taxon>Clostridia</taxon>
        <taxon>Thermoanaerobacterales</taxon>
        <taxon>Thermoanaerobacteraceae</taxon>
        <taxon>Thermoanaerobacterium</taxon>
    </lineage>
</organism>
<keyword evidence="8" id="KW-0411">Iron-sulfur</keyword>
<evidence type="ECO:0000256" key="8">
    <source>
        <dbReference type="ARBA" id="ARBA00023014"/>
    </source>
</evidence>
<keyword evidence="2" id="KW-0004">4Fe-4S</keyword>
<keyword evidence="11" id="KW-0472">Membrane</keyword>
<evidence type="ECO:0000256" key="1">
    <source>
        <dbReference type="ARBA" id="ARBA00022475"/>
    </source>
</evidence>
<dbReference type="InterPro" id="IPR010226">
    <property type="entry name" value="NADH_quinone_OxRdtase_chainI"/>
</dbReference>
<keyword evidence="7" id="KW-0408">Iron</keyword>
<keyword evidence="1" id="KW-1003">Cell membrane</keyword>
<dbReference type="PANTHER" id="PTHR10849">
    <property type="entry name" value="NADH DEHYDROGENASE UBIQUINONE IRON-SULFUR PROTEIN 8, MITOCHONDRIAL"/>
    <property type="match status" value="1"/>
</dbReference>
<sequence>MILVSVVQRDKHNQERGVIEMLDMLKSVFSNLSRKPVTRMYPYEERKPFDINRGHLENNIDECIFCGMCQRVCPSNCIKVDRKTSVWEYNPFECVLCGVCVEKCPKKCLKLDVHYRSCTDKKYNIHLEKHDDSEKAGA</sequence>
<dbReference type="Proteomes" id="UP001166402">
    <property type="component" value="Unassembled WGS sequence"/>
</dbReference>
<evidence type="ECO:0000313" key="14">
    <source>
        <dbReference type="Proteomes" id="UP001166402"/>
    </source>
</evidence>
<evidence type="ECO:0000256" key="5">
    <source>
        <dbReference type="ARBA" id="ARBA00022737"/>
    </source>
</evidence>